<dbReference type="Pfam" id="PF03702">
    <property type="entry name" value="AnmK"/>
    <property type="match status" value="1"/>
</dbReference>
<reference evidence="1 2" key="1">
    <citation type="submission" date="2021-11" db="EMBL/GenBank/DDBJ databases">
        <title>Black yeast isolated from Biological Soil Crust.</title>
        <authorList>
            <person name="Kurbessoian T."/>
        </authorList>
    </citation>
    <scope>NUCLEOTIDE SEQUENCE [LARGE SCALE GENOMIC DNA]</scope>
    <source>
        <strain evidence="1 2">CCFEE 5522</strain>
    </source>
</reference>
<dbReference type="Proteomes" id="UP001324427">
    <property type="component" value="Unassembled WGS sequence"/>
</dbReference>
<comment type="caution">
    <text evidence="1">The sequence shown here is derived from an EMBL/GenBank/DDBJ whole genome shotgun (WGS) entry which is preliminary data.</text>
</comment>
<evidence type="ECO:0000313" key="2">
    <source>
        <dbReference type="Proteomes" id="UP001324427"/>
    </source>
</evidence>
<keyword evidence="2" id="KW-1185">Reference proteome</keyword>
<dbReference type="PANTHER" id="PTHR30605:SF0">
    <property type="entry name" value="ANHYDRO-N-ACETYLMURAMIC ACID KINASE"/>
    <property type="match status" value="1"/>
</dbReference>
<organism evidence="1 2">
    <name type="scientific">Oleoguttula mirabilis</name>
    <dbReference type="NCBI Taxonomy" id="1507867"/>
    <lineage>
        <taxon>Eukaryota</taxon>
        <taxon>Fungi</taxon>
        <taxon>Dikarya</taxon>
        <taxon>Ascomycota</taxon>
        <taxon>Pezizomycotina</taxon>
        <taxon>Dothideomycetes</taxon>
        <taxon>Dothideomycetidae</taxon>
        <taxon>Mycosphaerellales</taxon>
        <taxon>Teratosphaeriaceae</taxon>
        <taxon>Oleoguttula</taxon>
    </lineage>
</organism>
<dbReference type="GO" id="GO:0005524">
    <property type="term" value="F:ATP binding"/>
    <property type="evidence" value="ECO:0007669"/>
    <property type="project" value="InterPro"/>
</dbReference>
<dbReference type="GO" id="GO:0016773">
    <property type="term" value="F:phosphotransferase activity, alcohol group as acceptor"/>
    <property type="evidence" value="ECO:0007669"/>
    <property type="project" value="InterPro"/>
</dbReference>
<dbReference type="AlphaFoldDB" id="A0AAV9J440"/>
<dbReference type="EMBL" id="JAVFHQ010000091">
    <property type="protein sequence ID" value="KAK4539510.1"/>
    <property type="molecule type" value="Genomic_DNA"/>
</dbReference>
<gene>
    <name evidence="1" type="ORF">LTR36_010855</name>
</gene>
<dbReference type="Gene3D" id="3.30.420.40">
    <property type="match status" value="1"/>
</dbReference>
<dbReference type="GO" id="GO:0009254">
    <property type="term" value="P:peptidoglycan turnover"/>
    <property type="evidence" value="ECO:0007669"/>
    <property type="project" value="InterPro"/>
</dbReference>
<protein>
    <submittedName>
        <fullName evidence="1">Uncharacterized protein</fullName>
    </submittedName>
</protein>
<name>A0AAV9J440_9PEZI</name>
<dbReference type="InterPro" id="IPR005338">
    <property type="entry name" value="Anhydro_N_Ac-Mur_kinase"/>
</dbReference>
<accession>A0AAV9J440</accession>
<evidence type="ECO:0000313" key="1">
    <source>
        <dbReference type="EMBL" id="KAK4539510.1"/>
    </source>
</evidence>
<sequence length="199" mass="21797">MHSILLKCGERPLERTIKRQVMNMIYYDKASASEIPRVSVLIGDTSANAMHYFCKDCHVDRRSIDLVGSHAKAIWLLSMPEDGQTHSALMMLEGSVIAVKPGIRAVTGFHDQAASRQGASLIDFFDALFLYHPNEPRACQNIGCMANVGFIPPDNAGGLDECYEFDTGPGNVPSTLLYNTTPTASECMTKTAKRASIIQ</sequence>
<dbReference type="GO" id="GO:0006040">
    <property type="term" value="P:amino sugar metabolic process"/>
    <property type="evidence" value="ECO:0007669"/>
    <property type="project" value="InterPro"/>
</dbReference>
<proteinExistence type="predicted"/>
<dbReference type="PANTHER" id="PTHR30605">
    <property type="entry name" value="ANHYDRO-N-ACETYLMURAMIC ACID KINASE"/>
    <property type="match status" value="1"/>
</dbReference>